<keyword evidence="5" id="KW-0406">Ion transport</keyword>
<geneLocation type="mitochondrion" evidence="9"/>
<keyword evidence="6 9" id="KW-0496">Mitochondrion</keyword>
<evidence type="ECO:0000256" key="7">
    <source>
        <dbReference type="ARBA" id="ARBA00023136"/>
    </source>
</evidence>
<dbReference type="AlphaFoldDB" id="A0A6M3WWD6"/>
<name>A0A6M3WWD6_PTELU</name>
<evidence type="ECO:0000256" key="6">
    <source>
        <dbReference type="ARBA" id="ARBA00023128"/>
    </source>
</evidence>
<organism evidence="9">
    <name type="scientific">Pterocladia lucida</name>
    <name type="common">Red seaweed</name>
    <name type="synonym">Fucus lucidus</name>
    <dbReference type="NCBI Taxonomy" id="31408"/>
    <lineage>
        <taxon>Eukaryota</taxon>
        <taxon>Rhodophyta</taxon>
        <taxon>Florideophyceae</taxon>
        <taxon>Rhodymeniophycidae</taxon>
        <taxon>Gelidiales</taxon>
        <taxon>Pterocladiaceae</taxon>
        <taxon>Pterocladia</taxon>
    </lineage>
</organism>
<evidence type="ECO:0000256" key="3">
    <source>
        <dbReference type="ARBA" id="ARBA00022547"/>
    </source>
</evidence>
<reference evidence="9" key="1">
    <citation type="journal article" date="2020" name="J. Phycol.">
        <title>The Organelle Genomes in the Photosynthetic Red Algal Parasite Pterocladiophila hemisphaerica (Florideophyceae, Rhodophyta) Have Elevated Substitution Rates and Extreme Gene Loss in the Plastid Genome.</title>
        <authorList>
            <person name="Preuss M."/>
            <person name="Verbruggen H."/>
            <person name="Zuccarello G.C."/>
        </authorList>
    </citation>
    <scope>NUCLEOTIDE SEQUENCE</scope>
</reference>
<dbReference type="GO" id="GO:0031966">
    <property type="term" value="C:mitochondrial membrane"/>
    <property type="evidence" value="ECO:0007669"/>
    <property type="project" value="UniProtKB-SubCell"/>
</dbReference>
<evidence type="ECO:0000256" key="1">
    <source>
        <dbReference type="ARBA" id="ARBA00004325"/>
    </source>
</evidence>
<dbReference type="GO" id="GO:0015986">
    <property type="term" value="P:proton motive force-driven ATP synthesis"/>
    <property type="evidence" value="ECO:0007669"/>
    <property type="project" value="InterPro"/>
</dbReference>
<dbReference type="Pfam" id="PF05405">
    <property type="entry name" value="Mt_ATP-synt_B"/>
    <property type="match status" value="1"/>
</dbReference>
<protein>
    <submittedName>
        <fullName evidence="9">Atp4</fullName>
    </submittedName>
</protein>
<dbReference type="InterPro" id="IPR008688">
    <property type="entry name" value="ATP_synth_Bsub_B/MI25"/>
</dbReference>
<accession>A0A6M3WWD6</accession>
<dbReference type="EMBL" id="MT117917">
    <property type="protein sequence ID" value="QJH88466.1"/>
    <property type="molecule type" value="Genomic_DNA"/>
</dbReference>
<sequence length="199" mass="23517">MLSDYFYLYQFIDEEAFKIMLNSIIIIISLLILISQNILLLNEESLILGCFITFIWLLYNKTSKNIQIELNSQSRMIENSIQESFNKILISLNSELNVYKAFGFLPHDFVSLKIYFQTLNSIVSQKLINFSIQYYQSIFRKKLVFTQKLEGQISKLLALLIIKKLEGIITLKKFYLSYFELLSLFCIYKISMREYLNSI</sequence>
<comment type="subcellular location">
    <subcellularLocation>
        <location evidence="1">Mitochondrion membrane</location>
    </subcellularLocation>
</comment>
<keyword evidence="3" id="KW-0138">CF(0)</keyword>
<feature type="transmembrane region" description="Helical" evidence="8">
    <location>
        <begin position="45"/>
        <end position="62"/>
    </location>
</feature>
<keyword evidence="2" id="KW-0813">Transport</keyword>
<evidence type="ECO:0000256" key="8">
    <source>
        <dbReference type="SAM" id="Phobius"/>
    </source>
</evidence>
<proteinExistence type="predicted"/>
<keyword evidence="8" id="KW-1133">Transmembrane helix</keyword>
<dbReference type="GO" id="GO:0015078">
    <property type="term" value="F:proton transmembrane transporter activity"/>
    <property type="evidence" value="ECO:0007669"/>
    <property type="project" value="InterPro"/>
</dbReference>
<evidence type="ECO:0000313" key="9">
    <source>
        <dbReference type="EMBL" id="QJH88466.1"/>
    </source>
</evidence>
<dbReference type="GO" id="GO:0045259">
    <property type="term" value="C:proton-transporting ATP synthase complex"/>
    <property type="evidence" value="ECO:0007669"/>
    <property type="project" value="UniProtKB-KW"/>
</dbReference>
<evidence type="ECO:0000256" key="5">
    <source>
        <dbReference type="ARBA" id="ARBA00023065"/>
    </source>
</evidence>
<keyword evidence="8" id="KW-0812">Transmembrane</keyword>
<evidence type="ECO:0000256" key="2">
    <source>
        <dbReference type="ARBA" id="ARBA00022448"/>
    </source>
</evidence>
<evidence type="ECO:0000256" key="4">
    <source>
        <dbReference type="ARBA" id="ARBA00022781"/>
    </source>
</evidence>
<keyword evidence="7 8" id="KW-0472">Membrane</keyword>
<keyword evidence="4" id="KW-0375">Hydrogen ion transport</keyword>
<gene>
    <name evidence="9" type="primary">atp4</name>
</gene>
<feature type="transmembrane region" description="Helical" evidence="8">
    <location>
        <begin position="20"/>
        <end position="39"/>
    </location>
</feature>